<dbReference type="GO" id="GO:0003677">
    <property type="term" value="F:DNA binding"/>
    <property type="evidence" value="ECO:0007669"/>
    <property type="project" value="UniProtKB-KW"/>
</dbReference>
<evidence type="ECO:0000256" key="5">
    <source>
        <dbReference type="ARBA" id="ARBA00023242"/>
    </source>
</evidence>
<keyword evidence="8" id="KW-1185">Reference proteome</keyword>
<gene>
    <name evidence="7" type="ORF">Bca52824_027441</name>
</gene>
<evidence type="ECO:0000256" key="4">
    <source>
        <dbReference type="ARBA" id="ARBA00023163"/>
    </source>
</evidence>
<reference evidence="7 8" key="1">
    <citation type="submission" date="2020-02" db="EMBL/GenBank/DDBJ databases">
        <authorList>
            <person name="Ma Q."/>
            <person name="Huang Y."/>
            <person name="Song X."/>
            <person name="Pei D."/>
        </authorList>
    </citation>
    <scope>NUCLEOTIDE SEQUENCE [LARGE SCALE GENOMIC DNA]</scope>
    <source>
        <strain evidence="7">Sxm20200214</strain>
        <tissue evidence="7">Leaf</tissue>
    </source>
</reference>
<dbReference type="SUPFAM" id="SSF55455">
    <property type="entry name" value="SRF-like"/>
    <property type="match status" value="1"/>
</dbReference>
<dbReference type="AlphaFoldDB" id="A0A8X7VAH3"/>
<dbReference type="Proteomes" id="UP000886595">
    <property type="component" value="Unassembled WGS sequence"/>
</dbReference>
<dbReference type="OrthoDB" id="601557at2759"/>
<evidence type="ECO:0000256" key="3">
    <source>
        <dbReference type="ARBA" id="ARBA00023125"/>
    </source>
</evidence>
<protein>
    <recommendedName>
        <fullName evidence="6">MADS-box domain-containing protein</fullName>
    </recommendedName>
</protein>
<dbReference type="EMBL" id="JAAMPC010000006">
    <property type="protein sequence ID" value="KAG2307693.1"/>
    <property type="molecule type" value="Genomic_DNA"/>
</dbReference>
<feature type="domain" description="MADS-box" evidence="6">
    <location>
        <begin position="20"/>
        <end position="62"/>
    </location>
</feature>
<comment type="subcellular location">
    <subcellularLocation>
        <location evidence="1">Nucleus</location>
    </subcellularLocation>
</comment>
<proteinExistence type="predicted"/>
<dbReference type="Gene3D" id="3.40.1810.10">
    <property type="entry name" value="Transcription factor, MADS-box"/>
    <property type="match status" value="1"/>
</dbReference>
<keyword evidence="3" id="KW-0238">DNA-binding</keyword>
<dbReference type="InterPro" id="IPR036879">
    <property type="entry name" value="TF_MADSbox_sf"/>
</dbReference>
<dbReference type="PROSITE" id="PS50066">
    <property type="entry name" value="MADS_BOX_2"/>
    <property type="match status" value="1"/>
</dbReference>
<dbReference type="Pfam" id="PF00319">
    <property type="entry name" value="SRF-TF"/>
    <property type="match status" value="1"/>
</dbReference>
<organism evidence="7 8">
    <name type="scientific">Brassica carinata</name>
    <name type="common">Ethiopian mustard</name>
    <name type="synonym">Abyssinian cabbage</name>
    <dbReference type="NCBI Taxonomy" id="52824"/>
    <lineage>
        <taxon>Eukaryota</taxon>
        <taxon>Viridiplantae</taxon>
        <taxon>Streptophyta</taxon>
        <taxon>Embryophyta</taxon>
        <taxon>Tracheophyta</taxon>
        <taxon>Spermatophyta</taxon>
        <taxon>Magnoliopsida</taxon>
        <taxon>eudicotyledons</taxon>
        <taxon>Gunneridae</taxon>
        <taxon>Pentapetalae</taxon>
        <taxon>rosids</taxon>
        <taxon>malvids</taxon>
        <taxon>Brassicales</taxon>
        <taxon>Brassicaceae</taxon>
        <taxon>Brassiceae</taxon>
        <taxon>Brassica</taxon>
    </lineage>
</organism>
<keyword evidence="4" id="KW-0804">Transcription</keyword>
<keyword evidence="5" id="KW-0539">Nucleus</keyword>
<comment type="caution">
    <text evidence="7">The sequence shown here is derived from an EMBL/GenBank/DDBJ whole genome shotgun (WGS) entry which is preliminary data.</text>
</comment>
<dbReference type="InterPro" id="IPR002100">
    <property type="entry name" value="TF_MADSbox"/>
</dbReference>
<sequence>MRPPLSSSSSSASSYSLAPTSLKSRLLAVFKKAQELTTLCDIEACVIHYGPDGELRTWPENRNKVRDLALRYIQLDKAKRRKKSVNLYEFLNKMKKTTKKTKMSKTKRAKKNVDELKYPISDHYSPDQINQLIQSLKLSYSTLQERRRFFLAAKANLEDRQHLGTQSLNPSQFIKYPQESVLKSQELCVYDQTNNFQHLCFSNTSDYSSAQESGLHYQLMPYGGYDQNMCMGNININEFQRNTQEYSVLPLELQESTSECSLNQLMQHELGFDQNMCMSDITNSFNVVDPCLSNMLPDDFCFDFRTLMVAIWSVTLTSLKIFQTCLQTMFMKTDYFRDLLYHLSSSPPFLTTTMRFL</sequence>
<evidence type="ECO:0000313" key="8">
    <source>
        <dbReference type="Proteomes" id="UP000886595"/>
    </source>
</evidence>
<evidence type="ECO:0000259" key="6">
    <source>
        <dbReference type="PROSITE" id="PS50066"/>
    </source>
</evidence>
<dbReference type="GO" id="GO:0046983">
    <property type="term" value="F:protein dimerization activity"/>
    <property type="evidence" value="ECO:0007669"/>
    <property type="project" value="InterPro"/>
</dbReference>
<evidence type="ECO:0000256" key="1">
    <source>
        <dbReference type="ARBA" id="ARBA00004123"/>
    </source>
</evidence>
<accession>A0A8X7VAH3</accession>
<name>A0A8X7VAH3_BRACI</name>
<keyword evidence="2" id="KW-0805">Transcription regulation</keyword>
<evidence type="ECO:0000256" key="2">
    <source>
        <dbReference type="ARBA" id="ARBA00023015"/>
    </source>
</evidence>
<evidence type="ECO:0000313" key="7">
    <source>
        <dbReference type="EMBL" id="KAG2307693.1"/>
    </source>
</evidence>
<dbReference type="GO" id="GO:0005634">
    <property type="term" value="C:nucleus"/>
    <property type="evidence" value="ECO:0007669"/>
    <property type="project" value="UniProtKB-SubCell"/>
</dbReference>